<protein>
    <submittedName>
        <fullName evidence="1">Plant basic secretory protein</fullName>
    </submittedName>
</protein>
<organism evidence="1 2">
    <name type="scientific">Obba rivulosa</name>
    <dbReference type="NCBI Taxonomy" id="1052685"/>
    <lineage>
        <taxon>Eukaryota</taxon>
        <taxon>Fungi</taxon>
        <taxon>Dikarya</taxon>
        <taxon>Basidiomycota</taxon>
        <taxon>Agaricomycotina</taxon>
        <taxon>Agaricomycetes</taxon>
        <taxon>Polyporales</taxon>
        <taxon>Gelatoporiaceae</taxon>
        <taxon>Obba</taxon>
    </lineage>
</organism>
<dbReference type="InterPro" id="IPR007541">
    <property type="entry name" value="Uncharacterised_BSP"/>
</dbReference>
<name>A0A8E2J6F1_9APHY</name>
<dbReference type="AlphaFoldDB" id="A0A8E2J6F1"/>
<evidence type="ECO:0000313" key="1">
    <source>
        <dbReference type="EMBL" id="OCH95691.1"/>
    </source>
</evidence>
<keyword evidence="2" id="KW-1185">Reference proteome</keyword>
<dbReference type="PANTHER" id="PTHR33321:SF12">
    <property type="entry name" value="PLANT BASIC SECRETORY PROTEIN (BSP) FAMILY PROTEIN"/>
    <property type="match status" value="1"/>
</dbReference>
<dbReference type="EMBL" id="KV722334">
    <property type="protein sequence ID" value="OCH95691.1"/>
    <property type="molecule type" value="Genomic_DNA"/>
</dbReference>
<dbReference type="Pfam" id="PF04450">
    <property type="entry name" value="BSP"/>
    <property type="match status" value="1"/>
</dbReference>
<gene>
    <name evidence="1" type="ORF">OBBRIDRAFT_787896</name>
</gene>
<reference evidence="1 2" key="1">
    <citation type="submission" date="2016-07" db="EMBL/GenBank/DDBJ databases">
        <title>Draft genome of the white-rot fungus Obba rivulosa 3A-2.</title>
        <authorList>
            <consortium name="DOE Joint Genome Institute"/>
            <person name="Miettinen O."/>
            <person name="Riley R."/>
            <person name="Acob R."/>
            <person name="Barry K."/>
            <person name="Cullen D."/>
            <person name="De Vries R."/>
            <person name="Hainaut M."/>
            <person name="Hatakka A."/>
            <person name="Henrissat B."/>
            <person name="Hilden K."/>
            <person name="Kuo R."/>
            <person name="Labutti K."/>
            <person name="Lipzen A."/>
            <person name="Makela M.R."/>
            <person name="Sandor L."/>
            <person name="Spatafora J.W."/>
            <person name="Grigoriev I.V."/>
            <person name="Hibbett D.S."/>
        </authorList>
    </citation>
    <scope>NUCLEOTIDE SEQUENCE [LARGE SCALE GENOMIC DNA]</scope>
    <source>
        <strain evidence="1 2">3A-2</strain>
    </source>
</reference>
<dbReference type="Proteomes" id="UP000250043">
    <property type="component" value="Unassembled WGS sequence"/>
</dbReference>
<evidence type="ECO:0000313" key="2">
    <source>
        <dbReference type="Proteomes" id="UP000250043"/>
    </source>
</evidence>
<dbReference type="PANTHER" id="PTHR33321">
    <property type="match status" value="1"/>
</dbReference>
<accession>A0A8E2J6F1</accession>
<dbReference type="OrthoDB" id="891726at2759"/>
<proteinExistence type="predicted"/>
<sequence>MPPPLILPPANAPEPAWPIPKFELCIEDLAHPGARLFLDSGRPESMLRDAVRAVCSWLYTPDSVPHNVQVVRLVLRDMPGVAHTSGSQTHKEIVFAVSHILNSAARAADEVRGVLVHEMVHCFQYNALGTCPGGLIEGIADWVRLRAGLAPPHWREGTGGRWDAGYETTGYFLDWLETRYEGSFVRALNARLKDTPYDENLWVEITGQQVGELWATYKDELEQKRAAGTLHS</sequence>